<dbReference type="PROSITE" id="PS50297">
    <property type="entry name" value="ANK_REP_REGION"/>
    <property type="match status" value="1"/>
</dbReference>
<dbReference type="InterPro" id="IPR002110">
    <property type="entry name" value="Ankyrin_rpt"/>
</dbReference>
<feature type="compositionally biased region" description="Polar residues" evidence="5">
    <location>
        <begin position="333"/>
        <end position="354"/>
    </location>
</feature>
<dbReference type="Gene3D" id="1.25.40.20">
    <property type="entry name" value="Ankyrin repeat-containing domain"/>
    <property type="match status" value="1"/>
</dbReference>
<dbReference type="Pfam" id="PF12796">
    <property type="entry name" value="Ank_2"/>
    <property type="match status" value="1"/>
</dbReference>
<evidence type="ECO:0000256" key="1">
    <source>
        <dbReference type="ARBA" id="ARBA00022737"/>
    </source>
</evidence>
<dbReference type="FunFam" id="1.25.40.20:FF:000922">
    <property type="entry name" value="Predicted protein"/>
    <property type="match status" value="1"/>
</dbReference>
<reference evidence="6" key="2">
    <citation type="submission" date="2025-08" db="UniProtKB">
        <authorList>
            <consortium name="Ensembl"/>
        </authorList>
    </citation>
    <scope>IDENTIFICATION</scope>
</reference>
<dbReference type="InterPro" id="IPR036770">
    <property type="entry name" value="Ankyrin_rpt-contain_sf"/>
</dbReference>
<gene>
    <name evidence="6" type="primary">GABPB2</name>
</gene>
<feature type="coiled-coil region" evidence="4">
    <location>
        <begin position="253"/>
        <end position="301"/>
    </location>
</feature>
<evidence type="ECO:0000256" key="5">
    <source>
        <dbReference type="SAM" id="MobiDB-lite"/>
    </source>
</evidence>
<dbReference type="SUPFAM" id="SSF48403">
    <property type="entry name" value="Ankyrin repeat"/>
    <property type="match status" value="1"/>
</dbReference>
<dbReference type="GO" id="GO:0045944">
    <property type="term" value="P:positive regulation of transcription by RNA polymerase II"/>
    <property type="evidence" value="ECO:0007669"/>
    <property type="project" value="TreeGrafter"/>
</dbReference>
<evidence type="ECO:0000256" key="2">
    <source>
        <dbReference type="ARBA" id="ARBA00023043"/>
    </source>
</evidence>
<evidence type="ECO:0000313" key="6">
    <source>
        <dbReference type="Ensembl" id="ENSRBIP00000022863.1"/>
    </source>
</evidence>
<keyword evidence="7" id="KW-1185">Reference proteome</keyword>
<dbReference type="GO" id="GO:0005634">
    <property type="term" value="C:nucleus"/>
    <property type="evidence" value="ECO:0007669"/>
    <property type="project" value="TreeGrafter"/>
</dbReference>
<evidence type="ECO:0000256" key="4">
    <source>
        <dbReference type="SAM" id="Coils"/>
    </source>
</evidence>
<dbReference type="GeneID" id="108533248"/>
<dbReference type="Ensembl" id="ENSRBIT00000046754.1">
    <property type="protein sequence ID" value="ENSRBIP00000022863.1"/>
    <property type="gene ID" value="ENSRBIG00000035367.1"/>
</dbReference>
<dbReference type="Proteomes" id="UP000233180">
    <property type="component" value="Unassembled WGS sequence"/>
</dbReference>
<keyword evidence="4" id="KW-0175">Coiled coil</keyword>
<dbReference type="SMART" id="SM00248">
    <property type="entry name" value="ANK"/>
    <property type="match status" value="2"/>
</dbReference>
<reference evidence="6" key="3">
    <citation type="submission" date="2025-09" db="UniProtKB">
        <authorList>
            <consortium name="Ensembl"/>
        </authorList>
    </citation>
    <scope>IDENTIFICATION</scope>
</reference>
<accession>A0AAJ7HQB2</accession>
<keyword evidence="1" id="KW-0677">Repeat</keyword>
<feature type="region of interest" description="Disordered" evidence="5">
    <location>
        <begin position="326"/>
        <end position="354"/>
    </location>
</feature>
<dbReference type="CTD" id="126626"/>
<organism evidence="6 7">
    <name type="scientific">Rhinopithecus bieti</name>
    <name type="common">Black snub-nosed monkey</name>
    <name type="synonym">Pygathrix bieti</name>
    <dbReference type="NCBI Taxonomy" id="61621"/>
    <lineage>
        <taxon>Eukaryota</taxon>
        <taxon>Metazoa</taxon>
        <taxon>Chordata</taxon>
        <taxon>Craniata</taxon>
        <taxon>Vertebrata</taxon>
        <taxon>Euteleostomi</taxon>
        <taxon>Mammalia</taxon>
        <taxon>Eutheria</taxon>
        <taxon>Euarchontoglires</taxon>
        <taxon>Primates</taxon>
        <taxon>Haplorrhini</taxon>
        <taxon>Catarrhini</taxon>
        <taxon>Cercopithecidae</taxon>
        <taxon>Colobinae</taxon>
        <taxon>Rhinopithecus</taxon>
    </lineage>
</organism>
<proteinExistence type="predicted"/>
<evidence type="ECO:0000256" key="3">
    <source>
        <dbReference type="PROSITE-ProRule" id="PRU00023"/>
    </source>
</evidence>
<reference evidence="6 7" key="1">
    <citation type="submission" date="2016-06" db="EMBL/GenBank/DDBJ databases">
        <title>Genome of Rhinopithecus bieti.</title>
        <authorList>
            <person name="Wu"/>
            <person name="C.-I. and Zhang"/>
            <person name="Y."/>
        </authorList>
    </citation>
    <scope>NUCLEOTIDE SEQUENCE</scope>
</reference>
<protein>
    <submittedName>
        <fullName evidence="6">GA binding protein transcription factor subunit beta 2</fullName>
    </submittedName>
</protein>
<name>A0A2K6LH68_RHIBE</name>
<dbReference type="RefSeq" id="XP_017733233.1">
    <property type="nucleotide sequence ID" value="XM_017877744.1"/>
</dbReference>
<dbReference type="PROSITE" id="PS50088">
    <property type="entry name" value="ANK_REPEAT"/>
    <property type="match status" value="1"/>
</dbReference>
<feature type="repeat" description="ANK" evidence="3">
    <location>
        <begin position="47"/>
        <end position="79"/>
    </location>
</feature>
<dbReference type="GO" id="GO:0000976">
    <property type="term" value="F:transcription cis-regulatory region binding"/>
    <property type="evidence" value="ECO:0007669"/>
    <property type="project" value="TreeGrafter"/>
</dbReference>
<dbReference type="PANTHER" id="PTHR24193">
    <property type="entry name" value="ANKYRIN REPEAT PROTEIN"/>
    <property type="match status" value="1"/>
</dbReference>
<dbReference type="PANTHER" id="PTHR24193:SF86">
    <property type="entry name" value="GA-BINDING PROTEIN SUBUNIT BETA-2"/>
    <property type="match status" value="1"/>
</dbReference>
<dbReference type="GeneTree" id="ENSGT00940000156794"/>
<keyword evidence="2 3" id="KW-0040">ANK repeat</keyword>
<sequence length="354" mass="38909">MSLVDLGKRLLEAARKGQDDEVRTLMANGAPFTTDWNGADVNAKDMLKMTALHWATERHHRDVVELLIKYGADVHAFSKFDKSAFDIALEKNNAEILVILQEAMQNQVNVNPERANPVTDPVTMAAPFIFTSGEVVNLASLVSSANTKTTSANSEEIIEGNSIDSSIQQVMGTGGQRVITIVTDGVPLGNIQTSIPTGGIGQPFIVTMQDGQQVLTVPAGQVAEETVIKEEEEEKLPLTKKPRIGEMTNSVEESKEGNERELLQQQLQEANRRAQEYRHQLLKKEQEAEQYRLKLEAIVRQQPSGVDFTMVEEVAEVNAVVVTEGELEERETQVTGSAGTTEPHTRVSMETVSS</sequence>
<evidence type="ECO:0000313" key="7">
    <source>
        <dbReference type="Proteomes" id="UP000233180"/>
    </source>
</evidence>
<accession>A0A2K6LH68</accession>
<dbReference type="InterPro" id="IPR050663">
    <property type="entry name" value="Ankyrin-SOCS_Box"/>
</dbReference>
<dbReference type="AlphaFoldDB" id="A0A2K6LH68"/>